<organism evidence="1">
    <name type="scientific">Siphoviridae sp. ctHip2</name>
    <dbReference type="NCBI Taxonomy" id="2827830"/>
    <lineage>
        <taxon>Viruses</taxon>
        <taxon>Duplodnaviria</taxon>
        <taxon>Heunggongvirae</taxon>
        <taxon>Uroviricota</taxon>
        <taxon>Caudoviricetes</taxon>
    </lineage>
</organism>
<protein>
    <submittedName>
        <fullName evidence="1">Uncharacterized protein</fullName>
    </submittedName>
</protein>
<sequence>MNKPKLVNSQTVTIYRYGAIYEENHFILMNPTSNFKIVAIKKDRYCEECSKLIKAKSSCYTINPKDKGRCWVCFDCMPEHGTKEEYKIGERVGDENILYSDEKDAWGRHKSYSKCTEDEKEFYADELDEAIHWDALAAAYDDF</sequence>
<reference evidence="1" key="1">
    <citation type="journal article" date="2021" name="Proc. Natl. Acad. Sci. U.S.A.">
        <title>A Catalog of Tens of Thousands of Viruses from Human Metagenomes Reveals Hidden Associations with Chronic Diseases.</title>
        <authorList>
            <person name="Tisza M.J."/>
            <person name="Buck C.B."/>
        </authorList>
    </citation>
    <scope>NUCLEOTIDE SEQUENCE</scope>
    <source>
        <strain evidence="1">CtHip2</strain>
    </source>
</reference>
<accession>A0A8S5RVI2</accession>
<dbReference type="EMBL" id="BK032497">
    <property type="protein sequence ID" value="DAF42765.1"/>
    <property type="molecule type" value="Genomic_DNA"/>
</dbReference>
<name>A0A8S5RVI2_9CAUD</name>
<proteinExistence type="predicted"/>
<evidence type="ECO:0000313" key="1">
    <source>
        <dbReference type="EMBL" id="DAF42765.1"/>
    </source>
</evidence>